<dbReference type="Gene3D" id="2.40.128.480">
    <property type="entry name" value="Rhodococcus equi virulence-associated protein"/>
    <property type="match status" value="1"/>
</dbReference>
<feature type="chain" id="PRO_5021814303" evidence="2">
    <location>
        <begin position="31"/>
        <end position="161"/>
    </location>
</feature>
<gene>
    <name evidence="3" type="ORF">FB466_1418</name>
</gene>
<dbReference type="PROSITE" id="PS51257">
    <property type="entry name" value="PROKAR_LIPOPROTEIN"/>
    <property type="match status" value="1"/>
</dbReference>
<evidence type="ECO:0000313" key="3">
    <source>
        <dbReference type="EMBL" id="TQM63164.1"/>
    </source>
</evidence>
<feature type="region of interest" description="Disordered" evidence="1">
    <location>
        <begin position="31"/>
        <end position="55"/>
    </location>
</feature>
<reference evidence="3 4" key="1">
    <citation type="submission" date="2019-06" db="EMBL/GenBank/DDBJ databases">
        <title>Sequencing the genomes of 1000 actinobacteria strains.</title>
        <authorList>
            <person name="Klenk H.-P."/>
        </authorList>
    </citation>
    <scope>NUCLEOTIDE SEQUENCE [LARGE SCALE GENOMIC DNA]</scope>
    <source>
        <strain evidence="3 4">DSM 18031</strain>
    </source>
</reference>
<proteinExistence type="predicted"/>
<sequence length="161" mass="15987">MKIRTNRLLAGVAGLSLALGCALATTPAQAAEPIPDTTGQSAPAAPASDHPTKEASIPAAGSIVGGLVYTRVQVDAKDGSKKSFVGNGGGLFTPGAGAVIGTLYTDDLARLYADTVSFQVNAAAAYTNVNFFDADSHLLGHLQAGSLSTVVGIGGGTGSWA</sequence>
<protein>
    <submittedName>
        <fullName evidence="3">Virulence-associated protein</fullName>
    </submittedName>
</protein>
<dbReference type="RefSeq" id="WP_246054570.1">
    <property type="nucleotide sequence ID" value="NZ_BAAAYS010000021.1"/>
</dbReference>
<feature type="signal peptide" evidence="2">
    <location>
        <begin position="1"/>
        <end position="30"/>
    </location>
</feature>
<keyword evidence="2" id="KW-0732">Signal</keyword>
<dbReference type="EMBL" id="VFPN01000002">
    <property type="protein sequence ID" value="TQM63164.1"/>
    <property type="molecule type" value="Genomic_DNA"/>
</dbReference>
<comment type="caution">
    <text evidence="3">The sequence shown here is derived from an EMBL/GenBank/DDBJ whole genome shotgun (WGS) entry which is preliminary data.</text>
</comment>
<evidence type="ECO:0000313" key="4">
    <source>
        <dbReference type="Proteomes" id="UP000318331"/>
    </source>
</evidence>
<organism evidence="3 4">
    <name type="scientific">Klugiella xanthotipulae</name>
    <dbReference type="NCBI Taxonomy" id="244735"/>
    <lineage>
        <taxon>Bacteria</taxon>
        <taxon>Bacillati</taxon>
        <taxon>Actinomycetota</taxon>
        <taxon>Actinomycetes</taxon>
        <taxon>Micrococcales</taxon>
        <taxon>Microbacteriaceae</taxon>
        <taxon>Klugiella</taxon>
    </lineage>
</organism>
<dbReference type="Proteomes" id="UP000318331">
    <property type="component" value="Unassembled WGS sequence"/>
</dbReference>
<evidence type="ECO:0000256" key="1">
    <source>
        <dbReference type="SAM" id="MobiDB-lite"/>
    </source>
</evidence>
<accession>A0A543HXT4</accession>
<dbReference type="InterPro" id="IPR008810">
    <property type="entry name" value="R_equi_Vir"/>
</dbReference>
<dbReference type="AlphaFoldDB" id="A0A543HXT4"/>
<dbReference type="InterPro" id="IPR038625">
    <property type="entry name" value="R_equi_Vir_sf"/>
</dbReference>
<evidence type="ECO:0000256" key="2">
    <source>
        <dbReference type="SAM" id="SignalP"/>
    </source>
</evidence>
<dbReference type="Pfam" id="PF05526">
    <property type="entry name" value="R_equi_Vir"/>
    <property type="match status" value="1"/>
</dbReference>
<name>A0A543HXT4_9MICO</name>
<keyword evidence="4" id="KW-1185">Reference proteome</keyword>